<proteinExistence type="predicted"/>
<keyword evidence="3" id="KW-1185">Reference proteome</keyword>
<organism evidence="2 3">
    <name type="scientific">Cladophialophora chaetospira</name>
    <dbReference type="NCBI Taxonomy" id="386627"/>
    <lineage>
        <taxon>Eukaryota</taxon>
        <taxon>Fungi</taxon>
        <taxon>Dikarya</taxon>
        <taxon>Ascomycota</taxon>
        <taxon>Pezizomycotina</taxon>
        <taxon>Eurotiomycetes</taxon>
        <taxon>Chaetothyriomycetidae</taxon>
        <taxon>Chaetothyriales</taxon>
        <taxon>Herpotrichiellaceae</taxon>
        <taxon>Cladophialophora</taxon>
    </lineage>
</organism>
<sequence length="708" mass="79050">MLKSNVELAESFFVHQLIEGAESQPDFDAQPWSPARVDSWELEVVELRFRFTGGCGANADNVELPAIPKQTHEHIESPVGSLQHCGANSLDEGASLQSKISASCQRSRCAYAKQEKQEQPVLDEDVFWALFDAGFRSSICSKPVRLARSIKLLTDGGVRRLCDLAPAMFVPNYVQRLQQAAQHIPSISRQLLSFVNLAQPIIAPTSGGDVPRLAHGSHEIDRTSSQNIQKHLWNTVTSGIDKNGPARRLRPLKHSGITKMSDTMFDFSDLSQQSWQARREPSLGLDCNSNQASHCGARSEDDLLDFCLNLDDQADICFTSNIPMVATEGASCTFSMAHQDSHDVEVASDRQRMNPVLYDCLFEQEESAAPLQYESRKYSNSISQMSDVSMLLAFEAPMIEGRPMGQAQTIGGSSWLTQNVIRMHPLRQQQRENDEVHPQDSAGIGHGLYERPDRSWWSETSDASEAPLEDYHQARTKSQLDDICLSPSFSSKEDGAAYIEETLDDFGREGFMSGRTTPMSTRQVQDNSSSSLAEVIGNDHLLWHMWKRRASVAPRGEEDVTDMKILFATDPDMKLFSSRWDLDPSDLSSSSNEDPMLQETGYDQSPRNKATSPMTPNSERRSYFTPPRSPSSASSSGYVGRSSADPSRRSSLIKRFTWGGRRPASQGQALDLSKLEQRTMEVKRRKTLDDYESMDREASNDDSSDMLF</sequence>
<accession>A0AA38WY77</accession>
<feature type="compositionally biased region" description="Low complexity" evidence="1">
    <location>
        <begin position="630"/>
        <end position="644"/>
    </location>
</feature>
<dbReference type="Proteomes" id="UP001172673">
    <property type="component" value="Unassembled WGS sequence"/>
</dbReference>
<reference evidence="2" key="1">
    <citation type="submission" date="2022-10" db="EMBL/GenBank/DDBJ databases">
        <title>Culturing micro-colonial fungi from biological soil crusts in the Mojave desert and describing Neophaeococcomyces mojavensis, and introducing the new genera and species Taxawa tesnikishii.</title>
        <authorList>
            <person name="Kurbessoian T."/>
            <person name="Stajich J.E."/>
        </authorList>
    </citation>
    <scope>NUCLEOTIDE SEQUENCE</scope>
    <source>
        <strain evidence="2">TK_41</strain>
    </source>
</reference>
<feature type="compositionally biased region" description="Basic and acidic residues" evidence="1">
    <location>
        <begin position="673"/>
        <end position="699"/>
    </location>
</feature>
<evidence type="ECO:0000313" key="3">
    <source>
        <dbReference type="Proteomes" id="UP001172673"/>
    </source>
</evidence>
<evidence type="ECO:0000256" key="1">
    <source>
        <dbReference type="SAM" id="MobiDB-lite"/>
    </source>
</evidence>
<dbReference type="AlphaFoldDB" id="A0AA38WY77"/>
<feature type="region of interest" description="Disordered" evidence="1">
    <location>
        <begin position="583"/>
        <end position="708"/>
    </location>
</feature>
<protein>
    <submittedName>
        <fullName evidence="2">Uncharacterized protein</fullName>
    </submittedName>
</protein>
<evidence type="ECO:0000313" key="2">
    <source>
        <dbReference type="EMBL" id="KAJ9603330.1"/>
    </source>
</evidence>
<comment type="caution">
    <text evidence="2">The sequence shown here is derived from an EMBL/GenBank/DDBJ whole genome shotgun (WGS) entry which is preliminary data.</text>
</comment>
<name>A0AA38WY77_9EURO</name>
<feature type="compositionally biased region" description="Basic and acidic residues" evidence="1">
    <location>
        <begin position="429"/>
        <end position="438"/>
    </location>
</feature>
<feature type="compositionally biased region" description="Polar residues" evidence="1">
    <location>
        <begin position="601"/>
        <end position="617"/>
    </location>
</feature>
<gene>
    <name evidence="2" type="ORF">H2200_012108</name>
</gene>
<feature type="region of interest" description="Disordered" evidence="1">
    <location>
        <begin position="429"/>
        <end position="448"/>
    </location>
</feature>
<dbReference type="EMBL" id="JAPDRK010000022">
    <property type="protein sequence ID" value="KAJ9603330.1"/>
    <property type="molecule type" value="Genomic_DNA"/>
</dbReference>